<dbReference type="FunCoup" id="A0A6P8QSC9">
    <property type="interactions" value="5"/>
</dbReference>
<sequence>MKMLKLSQTKEARIKEDCDALRVVMKGLQDTIQNQCNLRVELKEEEHKKLMEKKDIEILELSKQLRTQEKERQSEIIKLQIEFNAKLARIQHKTAKSYPDTAGLPQNIYRMKLQHLQEEKNKEIEILRRTIRDLEQQIRDDQGSHLKRKQF</sequence>
<evidence type="ECO:0000256" key="1">
    <source>
        <dbReference type="SAM" id="Coils"/>
    </source>
</evidence>
<dbReference type="RefSeq" id="XP_033790468.1">
    <property type="nucleotide sequence ID" value="XM_033934577.1"/>
</dbReference>
<dbReference type="PANTHER" id="PTHR35253:SF1">
    <property type="entry name" value="COILED-COIL DOMAIN-CONTAINING PROTEIN 152"/>
    <property type="match status" value="1"/>
</dbReference>
<dbReference type="InterPro" id="IPR038827">
    <property type="entry name" value="CCDC152"/>
</dbReference>
<dbReference type="GeneID" id="117355650"/>
<evidence type="ECO:0000313" key="2">
    <source>
        <dbReference type="Proteomes" id="UP000515159"/>
    </source>
</evidence>
<proteinExistence type="predicted"/>
<dbReference type="AlphaFoldDB" id="A0A6P8QSC9"/>
<dbReference type="Proteomes" id="UP000515159">
    <property type="component" value="Chromosome 1"/>
</dbReference>
<gene>
    <name evidence="3" type="primary">CCDC152</name>
</gene>
<dbReference type="OrthoDB" id="10053382at2759"/>
<reference evidence="3" key="1">
    <citation type="submission" date="2025-08" db="UniProtKB">
        <authorList>
            <consortium name="RefSeq"/>
        </authorList>
    </citation>
    <scope>IDENTIFICATION</scope>
</reference>
<name>A0A6P8QSC9_GEOSA</name>
<keyword evidence="1" id="KW-0175">Coiled coil</keyword>
<protein>
    <submittedName>
        <fullName evidence="3">Coiled-coil domain-containing protein 152</fullName>
    </submittedName>
</protein>
<organism evidence="2 3">
    <name type="scientific">Geotrypetes seraphini</name>
    <name type="common">Gaboon caecilian</name>
    <name type="synonym">Caecilia seraphini</name>
    <dbReference type="NCBI Taxonomy" id="260995"/>
    <lineage>
        <taxon>Eukaryota</taxon>
        <taxon>Metazoa</taxon>
        <taxon>Chordata</taxon>
        <taxon>Craniata</taxon>
        <taxon>Vertebrata</taxon>
        <taxon>Euteleostomi</taxon>
        <taxon>Amphibia</taxon>
        <taxon>Gymnophiona</taxon>
        <taxon>Geotrypetes</taxon>
    </lineage>
</organism>
<dbReference type="PANTHER" id="PTHR35253">
    <property type="entry name" value="COILED-COIL DOMAIN-CONTAINING PROTEIN 152"/>
    <property type="match status" value="1"/>
</dbReference>
<accession>A0A6P8QSC9</accession>
<feature type="coiled-coil region" evidence="1">
    <location>
        <begin position="117"/>
        <end position="144"/>
    </location>
</feature>
<evidence type="ECO:0000313" key="3">
    <source>
        <dbReference type="RefSeq" id="XP_033790468.1"/>
    </source>
</evidence>
<feature type="coiled-coil region" evidence="1">
    <location>
        <begin position="25"/>
        <end position="71"/>
    </location>
</feature>
<keyword evidence="2" id="KW-1185">Reference proteome</keyword>
<dbReference type="CTD" id="100129792"/>
<dbReference type="KEGG" id="gsh:117355650"/>
<dbReference type="InParanoid" id="A0A6P8QSC9"/>